<keyword evidence="4 6" id="KW-0862">Zinc</keyword>
<organism evidence="9 10">
    <name type="scientific">Paenibacillus gansuensis</name>
    <dbReference type="NCBI Taxonomy" id="306542"/>
    <lineage>
        <taxon>Bacteria</taxon>
        <taxon>Bacillati</taxon>
        <taxon>Bacillota</taxon>
        <taxon>Bacilli</taxon>
        <taxon>Bacillales</taxon>
        <taxon>Paenibacillaceae</taxon>
        <taxon>Paenibacillus</taxon>
    </lineage>
</organism>
<dbReference type="InterPro" id="IPR042088">
    <property type="entry name" value="OligoPept_F_C"/>
</dbReference>
<feature type="domain" description="Oligopeptidase F N-terminal" evidence="8">
    <location>
        <begin position="114"/>
        <end position="178"/>
    </location>
</feature>
<comment type="similarity">
    <text evidence="6">Belongs to the peptidase M3 family.</text>
</comment>
<dbReference type="CDD" id="cd09607">
    <property type="entry name" value="M3B_PepF"/>
    <property type="match status" value="1"/>
</dbReference>
<evidence type="ECO:0000259" key="8">
    <source>
        <dbReference type="Pfam" id="PF08439"/>
    </source>
</evidence>
<dbReference type="SUPFAM" id="SSF55486">
    <property type="entry name" value="Metalloproteases ('zincins'), catalytic domain"/>
    <property type="match status" value="1"/>
</dbReference>
<evidence type="ECO:0000313" key="10">
    <source>
        <dbReference type="Proteomes" id="UP001597541"/>
    </source>
</evidence>
<proteinExistence type="inferred from homology"/>
<dbReference type="PANTHER" id="PTHR34217">
    <property type="entry name" value="METAL-DEPENDENT CARBOXYPEPTIDASE"/>
    <property type="match status" value="1"/>
</dbReference>
<dbReference type="InterPro" id="IPR001567">
    <property type="entry name" value="Pept_M3A_M3B_dom"/>
</dbReference>
<keyword evidence="3 6" id="KW-0378">Hydrolase</keyword>
<dbReference type="InterPro" id="IPR001333">
    <property type="entry name" value="Peptidase_M32_Taq"/>
</dbReference>
<reference evidence="10" key="1">
    <citation type="journal article" date="2019" name="Int. J. Syst. Evol. Microbiol.">
        <title>The Global Catalogue of Microorganisms (GCM) 10K type strain sequencing project: providing services to taxonomists for standard genome sequencing and annotation.</title>
        <authorList>
            <consortium name="The Broad Institute Genomics Platform"/>
            <consortium name="The Broad Institute Genome Sequencing Center for Infectious Disease"/>
            <person name="Wu L."/>
            <person name="Ma J."/>
        </authorList>
    </citation>
    <scope>NUCLEOTIDE SEQUENCE [LARGE SCALE GENOMIC DNA]</scope>
    <source>
        <strain evidence="10">KCTC 3950</strain>
    </source>
</reference>
<protein>
    <submittedName>
        <fullName evidence="9">M3 family oligoendopeptidase</fullName>
        <ecNumber evidence="9">3.4.-.-</ecNumber>
    </submittedName>
</protein>
<evidence type="ECO:0000256" key="2">
    <source>
        <dbReference type="ARBA" id="ARBA00022723"/>
    </source>
</evidence>
<comment type="cofactor">
    <cofactor evidence="6">
        <name>Zn(2+)</name>
        <dbReference type="ChEBI" id="CHEBI:29105"/>
    </cofactor>
    <text evidence="6">Binds 1 zinc ion.</text>
</comment>
<name>A0ABW5PHE3_9BACL</name>
<sequence>MNKQPLKQTWNLDTIFPGGSESPAFAEFAEQMVRDISKFAGMLESVNGRVKVQSLEEPIELMQSLSNRLREGSAYVECLTAENQNDRKAVLLSGKMRDTHAKFMSSLTQFDQLLTQVPDEDWEAFLTSQKYKPIAFNLEERRQLAGEKMAPALEALANNLAVDGYHGWGEMYNTTVSKVEIPFEENGETKRLSAGQAFNKLHSADRSVRTEMFHKWEAEWGAKADFCADALNHLGGFRTQLYKARGWDSILKEPLQINRMSEQTLDTMWNVINEHSGKFVSFLQRKAKLLGLESLSWYDVDAPLGTAGKVYSYDEAAELIVEQFRKFSPKMADFAVKAFEEGWIEVEDRPGKRPGGFCTSLPVSKQTRIFMTFSGTASNVSTLAHELGHAYHQYVMDELPAMAQEYAMNVAETASTFAEMIVADAAVKEAESPQEKLALLENKVQSSIAFFMNIQARFLFETRFYAKRKQGLVSTEELNTLMEEAQKEAYQHALNEYHPHFWASKMHFYITEVPFYNFPYTFGYLFSYGIFARALKEGAAFENKYIALLQDTGSMTVEELAQKHLNVDLTQPQFWSEAVGLCVEDVEEFLRMTE</sequence>
<dbReference type="Proteomes" id="UP001597541">
    <property type="component" value="Unassembled WGS sequence"/>
</dbReference>
<evidence type="ECO:0000256" key="1">
    <source>
        <dbReference type="ARBA" id="ARBA00022670"/>
    </source>
</evidence>
<gene>
    <name evidence="9" type="ORF">ACFSUF_15120</name>
</gene>
<dbReference type="EMBL" id="JBHUME010000008">
    <property type="protein sequence ID" value="MFD2613762.1"/>
    <property type="molecule type" value="Genomic_DNA"/>
</dbReference>
<evidence type="ECO:0000256" key="3">
    <source>
        <dbReference type="ARBA" id="ARBA00022801"/>
    </source>
</evidence>
<evidence type="ECO:0000256" key="6">
    <source>
        <dbReference type="RuleBase" id="RU003435"/>
    </source>
</evidence>
<dbReference type="Pfam" id="PF08439">
    <property type="entry name" value="Peptidase_M3_N"/>
    <property type="match status" value="1"/>
</dbReference>
<dbReference type="InterPro" id="IPR013647">
    <property type="entry name" value="OligopepF_N_dom"/>
</dbReference>
<evidence type="ECO:0000259" key="7">
    <source>
        <dbReference type="Pfam" id="PF01432"/>
    </source>
</evidence>
<keyword evidence="5 6" id="KW-0482">Metalloprotease</keyword>
<dbReference type="EC" id="3.4.-.-" evidence="9"/>
<dbReference type="NCBIfam" id="TIGR02290">
    <property type="entry name" value="M3_fam_3"/>
    <property type="match status" value="1"/>
</dbReference>
<dbReference type="Gene3D" id="1.10.1370.20">
    <property type="entry name" value="Oligoendopeptidase f, C-terminal domain"/>
    <property type="match status" value="1"/>
</dbReference>
<keyword evidence="2 6" id="KW-0479">Metal-binding</keyword>
<dbReference type="Pfam" id="PF01432">
    <property type="entry name" value="Peptidase_M3"/>
    <property type="match status" value="1"/>
</dbReference>
<dbReference type="InterPro" id="IPR011977">
    <property type="entry name" value="Pept_M3B_clade3"/>
</dbReference>
<feature type="domain" description="Peptidase M3A/M3B catalytic" evidence="7">
    <location>
        <begin position="202"/>
        <end position="580"/>
    </location>
</feature>
<evidence type="ECO:0000313" key="9">
    <source>
        <dbReference type="EMBL" id="MFD2613762.1"/>
    </source>
</evidence>
<dbReference type="RefSeq" id="WP_377603845.1">
    <property type="nucleotide sequence ID" value="NZ_JBHUME010000008.1"/>
</dbReference>
<dbReference type="InterPro" id="IPR034006">
    <property type="entry name" value="M3B_PepF_2"/>
</dbReference>
<evidence type="ECO:0000256" key="4">
    <source>
        <dbReference type="ARBA" id="ARBA00022833"/>
    </source>
</evidence>
<keyword evidence="1 6" id="KW-0645">Protease</keyword>
<comment type="caution">
    <text evidence="9">The sequence shown here is derived from an EMBL/GenBank/DDBJ whole genome shotgun (WGS) entry which is preliminary data.</text>
</comment>
<keyword evidence="10" id="KW-1185">Reference proteome</keyword>
<dbReference type="PANTHER" id="PTHR34217:SF1">
    <property type="entry name" value="CARBOXYPEPTIDASE 1"/>
    <property type="match status" value="1"/>
</dbReference>
<accession>A0ABW5PHE3</accession>
<evidence type="ECO:0000256" key="5">
    <source>
        <dbReference type="ARBA" id="ARBA00023049"/>
    </source>
</evidence>
<dbReference type="Gene3D" id="1.20.140.70">
    <property type="entry name" value="Oligopeptidase f, N-terminal domain"/>
    <property type="match status" value="1"/>
</dbReference>
<dbReference type="GO" id="GO:0016787">
    <property type="term" value="F:hydrolase activity"/>
    <property type="evidence" value="ECO:0007669"/>
    <property type="project" value="UniProtKB-KW"/>
</dbReference>